<dbReference type="RefSeq" id="WP_090747891.1">
    <property type="nucleotide sequence ID" value="NZ_CZQA01000008.1"/>
</dbReference>
<keyword evidence="5" id="KW-0812">Transmembrane</keyword>
<keyword evidence="1 4" id="KW-0349">Heme</keyword>
<dbReference type="EMBL" id="CZQA01000008">
    <property type="protein sequence ID" value="CUS35527.1"/>
    <property type="molecule type" value="Genomic_DNA"/>
</dbReference>
<evidence type="ECO:0000256" key="1">
    <source>
        <dbReference type="ARBA" id="ARBA00022617"/>
    </source>
</evidence>
<feature type="transmembrane region" description="Helical" evidence="5">
    <location>
        <begin position="95"/>
        <end position="115"/>
    </location>
</feature>
<feature type="transmembrane region" description="Helical" evidence="5">
    <location>
        <begin position="70"/>
        <end position="88"/>
    </location>
</feature>
<dbReference type="GO" id="GO:0009055">
    <property type="term" value="F:electron transfer activity"/>
    <property type="evidence" value="ECO:0007669"/>
    <property type="project" value="InterPro"/>
</dbReference>
<keyword evidence="3 4" id="KW-0408">Iron</keyword>
<dbReference type="Gene3D" id="1.10.760.10">
    <property type="entry name" value="Cytochrome c-like domain"/>
    <property type="match status" value="1"/>
</dbReference>
<keyword evidence="8" id="KW-1185">Reference proteome</keyword>
<accession>A0A0S4LD37</accession>
<dbReference type="InterPro" id="IPR036909">
    <property type="entry name" value="Cyt_c-like_dom_sf"/>
</dbReference>
<evidence type="ECO:0000256" key="2">
    <source>
        <dbReference type="ARBA" id="ARBA00022723"/>
    </source>
</evidence>
<dbReference type="InterPro" id="IPR009056">
    <property type="entry name" value="Cyt_c-like_dom"/>
</dbReference>
<organism evidence="7 8">
    <name type="scientific">Candidatus Nitrospira nitrosa</name>
    <dbReference type="NCBI Taxonomy" id="1742972"/>
    <lineage>
        <taxon>Bacteria</taxon>
        <taxon>Pseudomonadati</taxon>
        <taxon>Nitrospirota</taxon>
        <taxon>Nitrospiria</taxon>
        <taxon>Nitrospirales</taxon>
        <taxon>Nitrospiraceae</taxon>
        <taxon>Nitrospira</taxon>
    </lineage>
</organism>
<evidence type="ECO:0000256" key="3">
    <source>
        <dbReference type="ARBA" id="ARBA00023004"/>
    </source>
</evidence>
<evidence type="ECO:0000256" key="5">
    <source>
        <dbReference type="SAM" id="Phobius"/>
    </source>
</evidence>
<dbReference type="Proteomes" id="UP000199032">
    <property type="component" value="Unassembled WGS sequence"/>
</dbReference>
<evidence type="ECO:0000256" key="4">
    <source>
        <dbReference type="PROSITE-ProRule" id="PRU00433"/>
    </source>
</evidence>
<dbReference type="GO" id="GO:0020037">
    <property type="term" value="F:heme binding"/>
    <property type="evidence" value="ECO:0007669"/>
    <property type="project" value="InterPro"/>
</dbReference>
<dbReference type="OrthoDB" id="9814063at2"/>
<reference evidence="7 8" key="1">
    <citation type="submission" date="2015-10" db="EMBL/GenBank/DDBJ databases">
        <authorList>
            <person name="Gilbert D.G."/>
        </authorList>
    </citation>
    <scope>NUCLEOTIDE SEQUENCE [LARGE SCALE GENOMIC DNA]</scope>
    <source>
        <strain evidence="7">COMA1</strain>
    </source>
</reference>
<dbReference type="SUPFAM" id="SSF46626">
    <property type="entry name" value="Cytochrome c"/>
    <property type="match status" value="1"/>
</dbReference>
<dbReference type="PROSITE" id="PS51007">
    <property type="entry name" value="CYTC"/>
    <property type="match status" value="2"/>
</dbReference>
<evidence type="ECO:0000259" key="6">
    <source>
        <dbReference type="PROSITE" id="PS51007"/>
    </source>
</evidence>
<feature type="transmembrane region" description="Helical" evidence="5">
    <location>
        <begin position="40"/>
        <end position="58"/>
    </location>
</feature>
<name>A0A0S4LD37_9BACT</name>
<keyword evidence="2 4" id="KW-0479">Metal-binding</keyword>
<feature type="domain" description="Cytochrome c" evidence="6">
    <location>
        <begin position="321"/>
        <end position="425"/>
    </location>
</feature>
<dbReference type="AlphaFoldDB" id="A0A0S4LD37"/>
<keyword evidence="5" id="KW-0472">Membrane</keyword>
<feature type="domain" description="Cytochrome c" evidence="6">
    <location>
        <begin position="139"/>
        <end position="281"/>
    </location>
</feature>
<dbReference type="STRING" id="1742972.COMA1_20322"/>
<keyword evidence="5" id="KW-1133">Transmembrane helix</keyword>
<evidence type="ECO:0000313" key="7">
    <source>
        <dbReference type="EMBL" id="CUS35527.1"/>
    </source>
</evidence>
<feature type="transmembrane region" description="Helical" evidence="5">
    <location>
        <begin position="12"/>
        <end position="28"/>
    </location>
</feature>
<protein>
    <submittedName>
        <fullName evidence="7">Putative Diheme cytochrome c</fullName>
    </submittedName>
</protein>
<gene>
    <name evidence="7" type="ORF">COMA1_20322</name>
</gene>
<evidence type="ECO:0000313" key="8">
    <source>
        <dbReference type="Proteomes" id="UP000199032"/>
    </source>
</evidence>
<dbReference type="GO" id="GO:0046872">
    <property type="term" value="F:metal ion binding"/>
    <property type="evidence" value="ECO:0007669"/>
    <property type="project" value="UniProtKB-KW"/>
</dbReference>
<proteinExistence type="predicted"/>
<sequence>MGNLIAEALSMGWMALAIIAGLLVYFQVSISDPAAKKRAVFKTFIGMVSCFLLFMAIANYKTNFYGESRLLPVSLVMITVTTFIMALYFTNLSALLKIGGMMFFVAAFLSGYGNWLPQVEGGFPPVEEKVTWETMTTQQLADKGEEIIFGGVGKNKEQGAIGKGQCPLCHAFHAGMLGERAPNLLGLPTRKERLEDPKYSKGNPSKREYSVKEAFPGSGTAETVQEYIAESHACPSCYVVAGYGVKGTNDKESPMPSIHKPPISLSLAELAAVDTWMYAREGVEPPSFDDIVKSYEKFVPEADRPKQADDKPAGATSLLADGSEPVDQIFAKAQCVSCHTIPGIPGAMGTIGPKLEEGTTAAQRIKDPTYKGTAKSPAEYIMESIVDPSAYVVKPFPDKTMPAIFGQKLSAGALKKIVDYLSQVKTGAPPPKIS</sequence>